<protein>
    <submittedName>
        <fullName evidence="1">Uncharacterized protein</fullName>
    </submittedName>
</protein>
<proteinExistence type="predicted"/>
<dbReference type="AlphaFoldDB" id="A0A8X8Y9I4"/>
<keyword evidence="2" id="KW-1185">Reference proteome</keyword>
<dbReference type="EMBL" id="PNBA02000004">
    <property type="protein sequence ID" value="KAG6427504.1"/>
    <property type="molecule type" value="Genomic_DNA"/>
</dbReference>
<organism evidence="1">
    <name type="scientific">Salvia splendens</name>
    <name type="common">Scarlet sage</name>
    <dbReference type="NCBI Taxonomy" id="180675"/>
    <lineage>
        <taxon>Eukaryota</taxon>
        <taxon>Viridiplantae</taxon>
        <taxon>Streptophyta</taxon>
        <taxon>Embryophyta</taxon>
        <taxon>Tracheophyta</taxon>
        <taxon>Spermatophyta</taxon>
        <taxon>Magnoliopsida</taxon>
        <taxon>eudicotyledons</taxon>
        <taxon>Gunneridae</taxon>
        <taxon>Pentapetalae</taxon>
        <taxon>asterids</taxon>
        <taxon>lamiids</taxon>
        <taxon>Lamiales</taxon>
        <taxon>Lamiaceae</taxon>
        <taxon>Nepetoideae</taxon>
        <taxon>Mentheae</taxon>
        <taxon>Salviinae</taxon>
        <taxon>Salvia</taxon>
        <taxon>Salvia subgen. Calosphace</taxon>
        <taxon>core Calosphace</taxon>
    </lineage>
</organism>
<dbReference type="Proteomes" id="UP000298416">
    <property type="component" value="Unassembled WGS sequence"/>
</dbReference>
<evidence type="ECO:0000313" key="2">
    <source>
        <dbReference type="Proteomes" id="UP000298416"/>
    </source>
</evidence>
<name>A0A8X8Y9I4_SALSN</name>
<gene>
    <name evidence="1" type="ORF">SASPL_111750</name>
</gene>
<reference evidence="1" key="2">
    <citation type="submission" date="2020-08" db="EMBL/GenBank/DDBJ databases">
        <title>Plant Genome Project.</title>
        <authorList>
            <person name="Zhang R.-G."/>
        </authorList>
    </citation>
    <scope>NUCLEOTIDE SEQUENCE</scope>
    <source>
        <strain evidence="1">Huo1</strain>
        <tissue evidence="1">Leaf</tissue>
    </source>
</reference>
<reference evidence="1" key="1">
    <citation type="submission" date="2018-01" db="EMBL/GenBank/DDBJ databases">
        <authorList>
            <person name="Mao J.F."/>
        </authorList>
    </citation>
    <scope>NUCLEOTIDE SEQUENCE</scope>
    <source>
        <strain evidence="1">Huo1</strain>
        <tissue evidence="1">Leaf</tissue>
    </source>
</reference>
<evidence type="ECO:0000313" key="1">
    <source>
        <dbReference type="EMBL" id="KAG6427504.1"/>
    </source>
</evidence>
<accession>A0A8X8Y9I4</accession>
<sequence>MGVNHFAYFLCHAFPEDAAFEARAALFSFLDYASRALLMVTENQYQHSINSAVSVRNAHTKRGLDLYIKLIVLHQKAIGKCICLRGKQAKLASQAGWSSEFPIFLAVERALVGVWGGSMTNYEIVSGNLDGGEATL</sequence>
<comment type="caution">
    <text evidence="1">The sequence shown here is derived from an EMBL/GenBank/DDBJ whole genome shotgun (WGS) entry which is preliminary data.</text>
</comment>